<accession>A0A7W1WSU8</accession>
<dbReference type="RefSeq" id="WP_181752452.1">
    <property type="nucleotide sequence ID" value="NZ_JACEIQ010000013.1"/>
</dbReference>
<organism evidence="1 2">
    <name type="scientific">Paenactinomyces guangxiensis</name>
    <dbReference type="NCBI Taxonomy" id="1490290"/>
    <lineage>
        <taxon>Bacteria</taxon>
        <taxon>Bacillati</taxon>
        <taxon>Bacillota</taxon>
        <taxon>Bacilli</taxon>
        <taxon>Bacillales</taxon>
        <taxon>Thermoactinomycetaceae</taxon>
        <taxon>Paenactinomyces</taxon>
    </lineage>
</organism>
<comment type="caution">
    <text evidence="1">The sequence shown here is derived from an EMBL/GenBank/DDBJ whole genome shotgun (WGS) entry which is preliminary data.</text>
</comment>
<protein>
    <submittedName>
        <fullName evidence="1">Uncharacterized protein</fullName>
    </submittedName>
</protein>
<proteinExistence type="predicted"/>
<gene>
    <name evidence="1" type="ORF">H1191_12910</name>
</gene>
<dbReference type="EMBL" id="JACEIQ010000013">
    <property type="protein sequence ID" value="MBA4495206.1"/>
    <property type="molecule type" value="Genomic_DNA"/>
</dbReference>
<sequence length="212" mass="25161">MDKKVLKEKERKRMKESYGMIWGNEEFEIYAGTYAWLASKREERMLAMIYSGYGKVEHMRDPDGLMDPMLLEWSLYADGWNEGEPVINVVNMEGPLLWENKKYQIVRDERGFNIFYREKSSGFPWIGKVFESEHAKALIQHWINLFEVDPEQRLVPLHESKANSRWSLPPYKSEPFFKYLAERRMTLDEFKIRPIYAYAVEQGKIAGDEWAG</sequence>
<evidence type="ECO:0000313" key="2">
    <source>
        <dbReference type="Proteomes" id="UP000535491"/>
    </source>
</evidence>
<reference evidence="1 2" key="1">
    <citation type="submission" date="2020-07" db="EMBL/GenBank/DDBJ databases">
        <authorList>
            <person name="Feng H."/>
        </authorList>
    </citation>
    <scope>NUCLEOTIDE SEQUENCE [LARGE SCALE GENOMIC DNA]</scope>
    <source>
        <strain evidence="2">s-10</strain>
    </source>
</reference>
<evidence type="ECO:0000313" key="1">
    <source>
        <dbReference type="EMBL" id="MBA4495206.1"/>
    </source>
</evidence>
<name>A0A7W1WSU8_9BACL</name>
<dbReference type="AlphaFoldDB" id="A0A7W1WSU8"/>
<keyword evidence="2" id="KW-1185">Reference proteome</keyword>
<dbReference type="Proteomes" id="UP000535491">
    <property type="component" value="Unassembled WGS sequence"/>
</dbReference>